<feature type="compositionally biased region" description="Polar residues" evidence="2">
    <location>
        <begin position="393"/>
        <end position="410"/>
    </location>
</feature>
<feature type="coiled-coil region" evidence="1">
    <location>
        <begin position="111"/>
        <end position="138"/>
    </location>
</feature>
<feature type="compositionally biased region" description="Polar residues" evidence="2">
    <location>
        <begin position="547"/>
        <end position="556"/>
    </location>
</feature>
<feature type="compositionally biased region" description="Polar residues" evidence="2">
    <location>
        <begin position="854"/>
        <end position="868"/>
    </location>
</feature>
<feature type="compositionally biased region" description="Polar residues" evidence="2">
    <location>
        <begin position="524"/>
        <end position="538"/>
    </location>
</feature>
<gene>
    <name evidence="3" type="primary">GET3_10</name>
    <name evidence="3" type="ORF">PGT21_000234</name>
</gene>
<feature type="compositionally biased region" description="Low complexity" evidence="2">
    <location>
        <begin position="362"/>
        <end position="376"/>
    </location>
</feature>
<feature type="compositionally biased region" description="Low complexity" evidence="2">
    <location>
        <begin position="269"/>
        <end position="282"/>
    </location>
</feature>
<feature type="region of interest" description="Disordered" evidence="2">
    <location>
        <begin position="1645"/>
        <end position="1716"/>
    </location>
</feature>
<keyword evidence="4" id="KW-1185">Reference proteome</keyword>
<feature type="compositionally biased region" description="Polar residues" evidence="2">
    <location>
        <begin position="744"/>
        <end position="758"/>
    </location>
</feature>
<evidence type="ECO:0000256" key="2">
    <source>
        <dbReference type="SAM" id="MobiDB-lite"/>
    </source>
</evidence>
<feature type="compositionally biased region" description="Low complexity" evidence="2">
    <location>
        <begin position="1065"/>
        <end position="1077"/>
    </location>
</feature>
<sequence>MTIFTPESTPMRDTAPTGIQSSTAARSPLTFWSSQEPYRAPGELKKNPIVPLGTQPATPAPEEPPAGSAKTIKDARNMVEDMQARIQYLGRAHRLYSGCATNFDVCHQMYLDALQALVAEGKRKIEEAESSKQAYISEPIDIPSAIKTPVSNVKFNPTIESKPTTPKNSCLSMAVVRRPVSVSNPITENTTRDSRNPTQVHSINVEEVFNILNRTKNPDQLGQFWRHAEPISLSASPLNGIACSTTRFRKSLSATPSNAMASPTDRLRMSMSPTPSNSTPCPINRFTELDDCQARTNPITKMINGALRVKRTLLSESSAGPTEPVTGPLVKRIRASEDLLITASAHLSGKPSSVMASLLVKPSSDPSQQHSSASDSLATNNKKAADFQKDSPHQTADTNLSLASDSLSTNNEKEADCQKDSPRQTTDTNLSLAVDSLSDPLSSDLSHHEATNAQKTSSPQKDLPAQTSDSDQSSASVSIPDEFSTAPTTDTNQQSASAPPADTLSSNSSQQTEKTSHPQKDLPAQTTDTNQSSASDSLSGDAPLADTLSSESSQQLGHEAANTEKTSSPQKDLPAQTSDADQSSAGVSILDELSTARTTDTNQSSASTSPANMLSSNSSQQTEKTNHPQKDLPAQTTDTNQSSASDSLSGDAPLADTLSSESSQQLGHEAANTEKTSSPQKDLPAQTSDADQSSAGVSILDELSTARTTDTNQSSASTSPANMLSSNSSQQTEKTNHPQKDLPAQTTNTNQSSASDSLSGDAPLADTLSSESSQQLGHEAANTEKTSSPQQDLPAQTSDADQSSAGVSILDELSTARTTDTNPLSASAPPADTLSSNSSQQTEKTSHPQKDLPAQTTDTNQSSASDSLSGDAPLADTLSSESSQQLGHEAANTEKTSSPQKDLPAQTSDADQSSAGVSILDELSTARTTDTNQSSASTSPANMLSSNSSQQTEKTNHPQKDLPAQTTNTNQSSASDSLSGELGSDSSQQRGAKLPTNTKISSNPAKDSTAPTTDTNQSETNISPSLADEPSSNSTQLGQSNTNNTSTPQKDLPAQSTELNKSAPSTSQSNNLSSSLTRVPQEEDEPTPDQPDETTPDQQDETTPDQQDEPTPDQPDKANDGRPAREAALNSRKRTSQVSGGPSVPRKRPKPAKPSESEDVSVNQSNFDFLGEPINLTLLLKPEYLWREAAHINILHSIRDKKGDAPTYMMPMLQEIMPSIFHTQVHRATSLQCLQPSQTTNPKTREVLATSTELWSEYVSDIHKPGFFSIVNSCPRLFQLPWPHPFFNRKHVQMDVLIHGIDELLGKDRAGGWTALQSMMCRSSEKGHQNIFDFKQPLKEATLRIHQLVMDSTSYLQPDDGDLPQASHEDTRQEIECKGLGRVGVWLSDQVDKYEPKNKPDQHHKAHRDGMDFLMKRCWEMLHGGSIMHESYDTFTRKRHGHKAPRKVEQRASASKNGEDASASKNAKHDLHAKRLKSCSSLVLFLNFGVAGWFHCHMNRQRFNFQDLTSLMMLAQEMSLNGLSIRSPLIKTNGSTRKTTHEAIHRPWEQLNDYLIQLLIEIGLGNPRIDWWASVPICKARLQPDVLAPLVIKDFFSEILKPGDTLSSTGGPAPTPKYDESYLQTWQSRVKRLFLTPQKYARLQRDRFSNMGVTSPRRGEDEEDPETDDSDEDETDELDGKSLSGDDDEEGSEEDGEDEDAPGEEDEDAPGEEDEG</sequence>
<feature type="region of interest" description="Disordered" evidence="2">
    <location>
        <begin position="361"/>
        <end position="1164"/>
    </location>
</feature>
<feature type="compositionally biased region" description="Basic and acidic residues" evidence="2">
    <location>
        <begin position="411"/>
        <end position="422"/>
    </location>
</feature>
<feature type="compositionally biased region" description="Polar residues" evidence="2">
    <location>
        <begin position="595"/>
        <end position="623"/>
    </location>
</feature>
<dbReference type="EMBL" id="VSWC01000159">
    <property type="protein sequence ID" value="KAA1072918.1"/>
    <property type="molecule type" value="Genomic_DNA"/>
</dbReference>
<feature type="compositionally biased region" description="Low complexity" evidence="2">
    <location>
        <begin position="972"/>
        <end position="987"/>
    </location>
</feature>
<dbReference type="GO" id="GO:0006406">
    <property type="term" value="P:mRNA export from nucleus"/>
    <property type="evidence" value="ECO:0007669"/>
    <property type="project" value="TreeGrafter"/>
</dbReference>
<feature type="compositionally biased region" description="Polar residues" evidence="2">
    <location>
        <begin position="485"/>
        <end position="513"/>
    </location>
</feature>
<feature type="compositionally biased region" description="Polar residues" evidence="2">
    <location>
        <begin position="893"/>
        <end position="916"/>
    </location>
</feature>
<feature type="compositionally biased region" description="Polar residues" evidence="2">
    <location>
        <begin position="634"/>
        <end position="648"/>
    </location>
</feature>
<reference evidence="3 4" key="1">
    <citation type="submission" date="2019-05" db="EMBL/GenBank/DDBJ databases">
        <title>Emergence of the Ug99 lineage of the wheat stem rust pathogen through somatic hybridization.</title>
        <authorList>
            <person name="Li F."/>
            <person name="Upadhyaya N.M."/>
            <person name="Sperschneider J."/>
            <person name="Matny O."/>
            <person name="Nguyen-Phuc H."/>
            <person name="Mago R."/>
            <person name="Raley C."/>
            <person name="Miller M.E."/>
            <person name="Silverstein K.A.T."/>
            <person name="Henningsen E."/>
            <person name="Hirsch C.D."/>
            <person name="Visser B."/>
            <person name="Pretorius Z.A."/>
            <person name="Steffenson B.J."/>
            <person name="Schwessinger B."/>
            <person name="Dodds P.N."/>
            <person name="Figueroa M."/>
        </authorList>
    </citation>
    <scope>NUCLEOTIDE SEQUENCE [LARGE SCALE GENOMIC DNA]</scope>
    <source>
        <strain evidence="3">21-0</strain>
    </source>
</reference>
<feature type="compositionally biased region" description="Polar residues" evidence="2">
    <location>
        <begin position="705"/>
        <end position="733"/>
    </location>
</feature>
<feature type="compositionally biased region" description="Polar residues" evidence="2">
    <location>
        <begin position="783"/>
        <end position="806"/>
    </location>
</feature>
<keyword evidence="1" id="KW-0175">Coiled coil</keyword>
<proteinExistence type="predicted"/>
<feature type="compositionally biased region" description="Basic and acidic residues" evidence="2">
    <location>
        <begin position="383"/>
        <end position="392"/>
    </location>
</feature>
<feature type="compositionally biased region" description="Polar residues" evidence="2">
    <location>
        <begin position="17"/>
        <end position="36"/>
    </location>
</feature>
<feature type="compositionally biased region" description="Acidic residues" evidence="2">
    <location>
        <begin position="1685"/>
        <end position="1716"/>
    </location>
</feature>
<protein>
    <submittedName>
        <fullName evidence="3">Golgi to ER traffic-protein</fullName>
    </submittedName>
</protein>
<evidence type="ECO:0000313" key="4">
    <source>
        <dbReference type="Proteomes" id="UP000324748"/>
    </source>
</evidence>
<feature type="compositionally biased region" description="Acidic residues" evidence="2">
    <location>
        <begin position="1082"/>
        <end position="1111"/>
    </location>
</feature>
<dbReference type="GO" id="GO:0017056">
    <property type="term" value="F:structural constituent of nuclear pore"/>
    <property type="evidence" value="ECO:0007669"/>
    <property type="project" value="TreeGrafter"/>
</dbReference>
<organism evidence="3 4">
    <name type="scientific">Puccinia graminis f. sp. tritici</name>
    <dbReference type="NCBI Taxonomy" id="56615"/>
    <lineage>
        <taxon>Eukaryota</taxon>
        <taxon>Fungi</taxon>
        <taxon>Dikarya</taxon>
        <taxon>Basidiomycota</taxon>
        <taxon>Pucciniomycotina</taxon>
        <taxon>Pucciniomycetes</taxon>
        <taxon>Pucciniales</taxon>
        <taxon>Pucciniaceae</taxon>
        <taxon>Puccinia</taxon>
    </lineage>
</organism>
<feature type="compositionally biased region" description="Polar residues" evidence="2">
    <location>
        <begin position="995"/>
        <end position="1064"/>
    </location>
</feature>
<feature type="compositionally biased region" description="Basic and acidic residues" evidence="2">
    <location>
        <begin position="1114"/>
        <end position="1125"/>
    </location>
</feature>
<feature type="region of interest" description="Disordered" evidence="2">
    <location>
        <begin position="1"/>
        <end position="46"/>
    </location>
</feature>
<dbReference type="GO" id="GO:0005643">
    <property type="term" value="C:nuclear pore"/>
    <property type="evidence" value="ECO:0007669"/>
    <property type="project" value="TreeGrafter"/>
</dbReference>
<evidence type="ECO:0000256" key="1">
    <source>
        <dbReference type="SAM" id="Coils"/>
    </source>
</evidence>
<feature type="compositionally biased region" description="Acidic residues" evidence="2">
    <location>
        <begin position="1661"/>
        <end position="1677"/>
    </location>
</feature>
<dbReference type="PANTHER" id="PTHR18898">
    <property type="entry name" value="NUCLEOPROTEIN TPR-RELATED"/>
    <property type="match status" value="1"/>
</dbReference>
<evidence type="ECO:0000313" key="3">
    <source>
        <dbReference type="EMBL" id="KAA1072918.1"/>
    </source>
</evidence>
<feature type="compositionally biased region" description="Polar residues" evidence="2">
    <location>
        <begin position="451"/>
        <end position="460"/>
    </location>
</feature>
<feature type="compositionally biased region" description="Polar residues" evidence="2">
    <location>
        <begin position="815"/>
        <end position="825"/>
    </location>
</feature>
<dbReference type="PANTHER" id="PTHR18898:SF2">
    <property type="entry name" value="NUCLEOPROTEIN TPR"/>
    <property type="match status" value="1"/>
</dbReference>
<dbReference type="OrthoDB" id="2510075at2759"/>
<name>A0A5B0MAF5_PUCGR</name>
<feature type="region of interest" description="Disordered" evidence="2">
    <location>
        <begin position="254"/>
        <end position="282"/>
    </location>
</feature>
<feature type="region of interest" description="Disordered" evidence="2">
    <location>
        <begin position="1436"/>
        <end position="1469"/>
    </location>
</feature>
<feature type="compositionally biased region" description="Polar residues" evidence="2">
    <location>
        <begin position="833"/>
        <end position="843"/>
    </location>
</feature>
<feature type="compositionally biased region" description="Polar residues" evidence="2">
    <location>
        <begin position="673"/>
        <end position="696"/>
    </location>
</feature>
<feature type="compositionally biased region" description="Polar residues" evidence="2">
    <location>
        <begin position="877"/>
        <end position="886"/>
    </location>
</feature>
<feature type="compositionally biased region" description="Polar residues" evidence="2">
    <location>
        <begin position="657"/>
        <end position="666"/>
    </location>
</feature>
<feature type="compositionally biased region" description="Polar residues" evidence="2">
    <location>
        <begin position="925"/>
        <end position="953"/>
    </location>
</feature>
<dbReference type="Proteomes" id="UP000324748">
    <property type="component" value="Unassembled WGS sequence"/>
</dbReference>
<feature type="compositionally biased region" description="Polar residues" evidence="2">
    <location>
        <begin position="767"/>
        <end position="776"/>
    </location>
</feature>
<feature type="compositionally biased region" description="Low complexity" evidence="2">
    <location>
        <begin position="465"/>
        <end position="478"/>
    </location>
</feature>
<comment type="caution">
    <text evidence="3">The sequence shown here is derived from an EMBL/GenBank/DDBJ whole genome shotgun (WGS) entry which is preliminary data.</text>
</comment>
<accession>A0A5B0MAF5</accession>
<feature type="compositionally biased region" description="Low complexity" evidence="2">
    <location>
        <begin position="430"/>
        <end position="444"/>
    </location>
</feature>
<feature type="compositionally biased region" description="Polar residues" evidence="2">
    <location>
        <begin position="563"/>
        <end position="586"/>
    </location>
</feature>